<name>A0A314LCS7_NICAT</name>
<accession>A0A314LCS7</accession>
<evidence type="ECO:0000256" key="1">
    <source>
        <dbReference type="SAM" id="MobiDB-lite"/>
    </source>
</evidence>
<organism evidence="2 3">
    <name type="scientific">Nicotiana attenuata</name>
    <name type="common">Coyote tobacco</name>
    <dbReference type="NCBI Taxonomy" id="49451"/>
    <lineage>
        <taxon>Eukaryota</taxon>
        <taxon>Viridiplantae</taxon>
        <taxon>Streptophyta</taxon>
        <taxon>Embryophyta</taxon>
        <taxon>Tracheophyta</taxon>
        <taxon>Spermatophyta</taxon>
        <taxon>Magnoliopsida</taxon>
        <taxon>eudicotyledons</taxon>
        <taxon>Gunneridae</taxon>
        <taxon>Pentapetalae</taxon>
        <taxon>asterids</taxon>
        <taxon>lamiids</taxon>
        <taxon>Solanales</taxon>
        <taxon>Solanaceae</taxon>
        <taxon>Nicotianoideae</taxon>
        <taxon>Nicotianeae</taxon>
        <taxon>Nicotiana</taxon>
    </lineage>
</organism>
<feature type="region of interest" description="Disordered" evidence="1">
    <location>
        <begin position="101"/>
        <end position="165"/>
    </location>
</feature>
<comment type="caution">
    <text evidence="2">The sequence shown here is derived from an EMBL/GenBank/DDBJ whole genome shotgun (WGS) entry which is preliminary data.</text>
</comment>
<dbReference type="Gramene" id="OIT38514">
    <property type="protein sequence ID" value="OIT38514"/>
    <property type="gene ID" value="A4A49_05993"/>
</dbReference>
<sequence length="397" mass="44013">MQHVLNVSLKPIEYLYGEPTIRWKKQEVLSSGRVIGKPIANQAKQEWMKTRKNKYQRDKRGHIIEDKQGKQADKGKGKAKLEEISTKNKFNALEVEEVPNPILQITEGKGEENTNDNKKEQGEKQSKRVQEKESEFKPGMSSPNPNATGSRVTDEKNNSNPAGEGIQEELIHVKKEAVDRVLEIEKTGNHNTTGIHSTPPKVNPSSLKTWVDDNSSSMMMKAWNSIGGGQGEFKAAGNPNGLAQTSLSNKKANGAVNPSKTWEILAFVDGVPVYALEKGLDEGVPIEFRKDTVCQYQQTVHGKDVDLNGTITSGSLTTVNPNLGFVYELQFRMMRENLGNMERTSNLIEAALTPYEPVEQPIVTRELGELGVTACGMRINNWITNADPNQCAIKDSK</sequence>
<gene>
    <name evidence="2" type="ORF">A4A49_05993</name>
</gene>
<dbReference type="Proteomes" id="UP000187609">
    <property type="component" value="Unassembled WGS sequence"/>
</dbReference>
<reference evidence="2" key="1">
    <citation type="submission" date="2016-11" db="EMBL/GenBank/DDBJ databases">
        <title>The genome of Nicotiana attenuata.</title>
        <authorList>
            <person name="Xu S."/>
            <person name="Brockmoeller T."/>
            <person name="Gaquerel E."/>
            <person name="Navarro A."/>
            <person name="Kuhl H."/>
            <person name="Gase K."/>
            <person name="Ling Z."/>
            <person name="Zhou W."/>
            <person name="Kreitzer C."/>
            <person name="Stanke M."/>
            <person name="Tang H."/>
            <person name="Lyons E."/>
            <person name="Pandey P."/>
            <person name="Pandey S.P."/>
            <person name="Timmermann B."/>
            <person name="Baldwin I.T."/>
        </authorList>
    </citation>
    <scope>NUCLEOTIDE SEQUENCE [LARGE SCALE GENOMIC DNA]</scope>
    <source>
        <strain evidence="2">UT</strain>
    </source>
</reference>
<dbReference type="AlphaFoldDB" id="A0A314LCS7"/>
<keyword evidence="3" id="KW-1185">Reference proteome</keyword>
<dbReference type="EMBL" id="MJEQ01000200">
    <property type="protein sequence ID" value="OIT38514.1"/>
    <property type="molecule type" value="Genomic_DNA"/>
</dbReference>
<proteinExistence type="predicted"/>
<protein>
    <submittedName>
        <fullName evidence="2">Uncharacterized protein</fullName>
    </submittedName>
</protein>
<evidence type="ECO:0000313" key="3">
    <source>
        <dbReference type="Proteomes" id="UP000187609"/>
    </source>
</evidence>
<evidence type="ECO:0000313" key="2">
    <source>
        <dbReference type="EMBL" id="OIT38514.1"/>
    </source>
</evidence>
<feature type="compositionally biased region" description="Basic and acidic residues" evidence="1">
    <location>
        <begin position="108"/>
        <end position="136"/>
    </location>
</feature>
<feature type="compositionally biased region" description="Polar residues" evidence="1">
    <location>
        <begin position="141"/>
        <end position="151"/>
    </location>
</feature>
<feature type="compositionally biased region" description="Basic and acidic residues" evidence="1">
    <location>
        <begin position="55"/>
        <end position="81"/>
    </location>
</feature>
<feature type="region of interest" description="Disordered" evidence="1">
    <location>
        <begin position="48"/>
        <end position="81"/>
    </location>
</feature>